<dbReference type="Gene3D" id="3.40.50.1950">
    <property type="entry name" value="Flavin prenyltransferase-like"/>
    <property type="match status" value="1"/>
</dbReference>
<evidence type="ECO:0000256" key="1">
    <source>
        <dbReference type="ARBA" id="ARBA00022793"/>
    </source>
</evidence>
<feature type="domain" description="DNA/pantothenate metabolism flavoprotein C-terminal" evidence="6">
    <location>
        <begin position="183"/>
        <end position="389"/>
    </location>
</feature>
<dbReference type="SUPFAM" id="SSF52507">
    <property type="entry name" value="Homo-oligomeric flavin-containing Cys decarboxylases, HFCD"/>
    <property type="match status" value="1"/>
</dbReference>
<keyword evidence="8" id="KW-1185">Reference proteome</keyword>
<dbReference type="NCBIfam" id="TIGR00521">
    <property type="entry name" value="coaBC_dfp"/>
    <property type="match status" value="1"/>
</dbReference>
<dbReference type="GO" id="GO:0015941">
    <property type="term" value="P:pantothenate catabolic process"/>
    <property type="evidence" value="ECO:0007669"/>
    <property type="project" value="InterPro"/>
</dbReference>
<feature type="active site" description="Proton donor" evidence="3">
    <location>
        <position position="155"/>
    </location>
</feature>
<dbReference type="InterPro" id="IPR005252">
    <property type="entry name" value="CoaBC"/>
</dbReference>
<gene>
    <name evidence="3" type="primary">coaBC</name>
    <name evidence="7" type="ORF">EDD63_10790</name>
</gene>
<comment type="cofactor">
    <cofactor evidence="3">
        <name>FMN</name>
        <dbReference type="ChEBI" id="CHEBI:58210"/>
    </cofactor>
    <text evidence="3">Binds 1 FMN per subunit.</text>
</comment>
<dbReference type="InterPro" id="IPR007085">
    <property type="entry name" value="DNA/pantothenate-metab_flavo_C"/>
</dbReference>
<dbReference type="EC" id="6.3.2.5" evidence="3"/>
<comment type="pathway">
    <text evidence="3 4">Cofactor biosynthesis; coenzyme A biosynthesis; CoA from (R)-pantothenate: step 3/5.</text>
</comment>
<dbReference type="UniPathway" id="UPA00241">
    <property type="reaction ID" value="UER00353"/>
</dbReference>
<keyword evidence="1 3" id="KW-0210">Decarboxylase</keyword>
<evidence type="ECO:0000313" key="7">
    <source>
        <dbReference type="EMBL" id="TDW24934.1"/>
    </source>
</evidence>
<dbReference type="EC" id="4.1.1.36" evidence="3"/>
<keyword evidence="2 3" id="KW-0456">Lyase</keyword>
<dbReference type="GO" id="GO:0071513">
    <property type="term" value="C:phosphopantothenoylcysteine decarboxylase complex"/>
    <property type="evidence" value="ECO:0007669"/>
    <property type="project" value="TreeGrafter"/>
</dbReference>
<comment type="cofactor">
    <cofactor evidence="3">
        <name>Mg(2+)</name>
        <dbReference type="ChEBI" id="CHEBI:18420"/>
    </cofactor>
</comment>
<comment type="caution">
    <text evidence="3">Lacks conserved residue(s) required for the propagation of feature annotation.</text>
</comment>
<keyword evidence="3 4" id="KW-0436">Ligase</keyword>
<dbReference type="GO" id="GO:0015937">
    <property type="term" value="P:coenzyme A biosynthetic process"/>
    <property type="evidence" value="ECO:0007669"/>
    <property type="project" value="UniProtKB-UniRule"/>
</dbReference>
<feature type="domain" description="Flavoprotein" evidence="5">
    <location>
        <begin position="5"/>
        <end position="165"/>
    </location>
</feature>
<comment type="similarity">
    <text evidence="3 4">In the C-terminal section; belongs to the PPC synthetase family.</text>
</comment>
<comment type="pathway">
    <text evidence="3 4">Cofactor biosynthesis; coenzyme A biosynthesis; CoA from (R)-pantothenate: step 2/5.</text>
</comment>
<evidence type="ECO:0000259" key="6">
    <source>
        <dbReference type="Pfam" id="PF04127"/>
    </source>
</evidence>
<feature type="binding site" evidence="3">
    <location>
        <position position="338"/>
    </location>
    <ligand>
        <name>CTP</name>
        <dbReference type="ChEBI" id="CHEBI:37563"/>
    </ligand>
</feature>
<dbReference type="Gene3D" id="3.40.50.10300">
    <property type="entry name" value="CoaB-like"/>
    <property type="match status" value="1"/>
</dbReference>
<evidence type="ECO:0000256" key="4">
    <source>
        <dbReference type="RuleBase" id="RU364078"/>
    </source>
</evidence>
<protein>
    <recommendedName>
        <fullName evidence="3">Coenzyme A biosynthesis bifunctional protein CoaBC</fullName>
    </recommendedName>
    <alternativeName>
        <fullName evidence="3">DNA/pantothenate metabolism flavoprotein</fullName>
    </alternativeName>
    <alternativeName>
        <fullName evidence="3">Phosphopantothenoylcysteine synthetase/decarboxylase</fullName>
        <shortName evidence="3">PPCS-PPCDC</shortName>
    </alternativeName>
    <domain>
        <recommendedName>
            <fullName evidence="3">Phosphopantothenoylcysteine decarboxylase</fullName>
            <shortName evidence="3">PPC decarboxylase</shortName>
            <shortName evidence="3">PPC-DC</shortName>
            <ecNumber evidence="3">4.1.1.36</ecNumber>
        </recommendedName>
        <alternativeName>
            <fullName evidence="3">CoaC</fullName>
        </alternativeName>
    </domain>
    <domain>
        <recommendedName>
            <fullName evidence="3">Phosphopantothenate--cysteine ligase</fullName>
            <ecNumber evidence="3">6.3.2.5</ecNumber>
        </recommendedName>
        <alternativeName>
            <fullName evidence="3">CoaB</fullName>
        </alternativeName>
        <alternativeName>
            <fullName evidence="3">Phosphopantothenoylcysteine synthetase</fullName>
            <shortName evidence="3">PPC synthetase</shortName>
            <shortName evidence="3">PPC-S</shortName>
        </alternativeName>
    </domain>
</protein>
<dbReference type="Pfam" id="PF04127">
    <property type="entry name" value="DFP"/>
    <property type="match status" value="1"/>
</dbReference>
<dbReference type="PANTHER" id="PTHR14359:SF6">
    <property type="entry name" value="PHOSPHOPANTOTHENOYLCYSTEINE DECARBOXYLASE"/>
    <property type="match status" value="1"/>
</dbReference>
<feature type="region of interest" description="Phosphopantothenate--cysteine ligase" evidence="3">
    <location>
        <begin position="188"/>
        <end position="391"/>
    </location>
</feature>
<dbReference type="GO" id="GO:0046872">
    <property type="term" value="F:metal ion binding"/>
    <property type="evidence" value="ECO:0007669"/>
    <property type="project" value="UniProtKB-KW"/>
</dbReference>
<proteinExistence type="inferred from homology"/>
<keyword evidence="3" id="KW-0460">Magnesium</keyword>
<dbReference type="InterPro" id="IPR035929">
    <property type="entry name" value="CoaB-like_sf"/>
</dbReference>
<comment type="caution">
    <text evidence="7">The sequence shown here is derived from an EMBL/GenBank/DDBJ whole genome shotgun (WGS) entry which is preliminary data.</text>
</comment>
<dbReference type="InterPro" id="IPR003382">
    <property type="entry name" value="Flavoprotein"/>
</dbReference>
<comment type="catalytic activity">
    <reaction evidence="3 4">
        <text>N-[(R)-4-phosphopantothenoyl]-L-cysteine + H(+) = (R)-4'-phosphopantetheine + CO2</text>
        <dbReference type="Rhea" id="RHEA:16793"/>
        <dbReference type="ChEBI" id="CHEBI:15378"/>
        <dbReference type="ChEBI" id="CHEBI:16526"/>
        <dbReference type="ChEBI" id="CHEBI:59458"/>
        <dbReference type="ChEBI" id="CHEBI:61723"/>
        <dbReference type="EC" id="4.1.1.36"/>
    </reaction>
</comment>
<feature type="binding site" evidence="3">
    <location>
        <position position="334"/>
    </location>
    <ligand>
        <name>CTP</name>
        <dbReference type="ChEBI" id="CHEBI:37563"/>
    </ligand>
</feature>
<sequence length="391" mass="42865">MKPCVVVGVTSSIATFKAVQLVSDLLKKGYDVEVIMSKNATKFVDPLTFSSLTKHKTYVHTFDRVEHYDVEHISLAKKADVFILAPATANVIAKVVHGLADDMLSTTFLAANCPKLIAPAMNTQMYNNPVTQENLTKAKKLGYHIIEPCVGLLACGDTGTGKLADIPTMIEAIEMVGYPKKILTGKRVLVSAGPTREALDPVRFISNHSSGKMGYAIAKAARNMGASVTLVSGPVHLSKPYRVDVVDVVSAADMFDAMTKEYDTYDYVIMAAAVADYTPKVIADQKIKKDTETTAFEFVKTKDILQYLGDHKSHQKLCGFAMESENMLENARKKFEKKHCDLLVANNIRTPGAGFDVDTNIITLINRDGNTELSQASKEELAYRILETLCK</sequence>
<comment type="catalytic activity">
    <reaction evidence="3 4">
        <text>(R)-4'-phosphopantothenate + L-cysteine + CTP = N-[(R)-4-phosphopantothenoyl]-L-cysteine + CMP + diphosphate + H(+)</text>
        <dbReference type="Rhea" id="RHEA:19397"/>
        <dbReference type="ChEBI" id="CHEBI:10986"/>
        <dbReference type="ChEBI" id="CHEBI:15378"/>
        <dbReference type="ChEBI" id="CHEBI:33019"/>
        <dbReference type="ChEBI" id="CHEBI:35235"/>
        <dbReference type="ChEBI" id="CHEBI:37563"/>
        <dbReference type="ChEBI" id="CHEBI:59458"/>
        <dbReference type="ChEBI" id="CHEBI:60377"/>
        <dbReference type="EC" id="6.3.2.5"/>
    </reaction>
</comment>
<keyword evidence="3" id="KW-0479">Metal-binding</keyword>
<keyword evidence="3 4" id="KW-0288">FMN</keyword>
<dbReference type="GO" id="GO:0004633">
    <property type="term" value="F:phosphopantothenoylcysteine decarboxylase activity"/>
    <property type="evidence" value="ECO:0007669"/>
    <property type="project" value="UniProtKB-UniRule"/>
</dbReference>
<keyword evidence="3 4" id="KW-0285">Flavoprotein</keyword>
<comment type="similarity">
    <text evidence="3 4">In the N-terminal section; belongs to the HFCD (homo-oligomeric flavin containing Cys decarboxylase) superfamily.</text>
</comment>
<feature type="binding site" evidence="3">
    <location>
        <position position="320"/>
    </location>
    <ligand>
        <name>CTP</name>
        <dbReference type="ChEBI" id="CHEBI:37563"/>
    </ligand>
</feature>
<evidence type="ECO:0000256" key="3">
    <source>
        <dbReference type="HAMAP-Rule" id="MF_02225"/>
    </source>
</evidence>
<name>A0A4V3G905_9FIRM</name>
<dbReference type="RefSeq" id="WP_134168551.1">
    <property type="nucleotide sequence ID" value="NZ_SODD01000007.1"/>
</dbReference>
<dbReference type="AlphaFoldDB" id="A0A4V3G905"/>
<dbReference type="Proteomes" id="UP000294743">
    <property type="component" value="Unassembled WGS sequence"/>
</dbReference>
<organism evidence="7 8">
    <name type="scientific">Breznakia blatticola</name>
    <dbReference type="NCBI Taxonomy" id="1754012"/>
    <lineage>
        <taxon>Bacteria</taxon>
        <taxon>Bacillati</taxon>
        <taxon>Bacillota</taxon>
        <taxon>Erysipelotrichia</taxon>
        <taxon>Erysipelotrichales</taxon>
        <taxon>Erysipelotrichaceae</taxon>
        <taxon>Breznakia</taxon>
    </lineage>
</organism>
<dbReference type="Pfam" id="PF02441">
    <property type="entry name" value="Flavoprotein"/>
    <property type="match status" value="1"/>
</dbReference>
<feature type="region of interest" description="Phosphopantothenoylcysteine decarboxylase" evidence="3">
    <location>
        <begin position="1"/>
        <end position="187"/>
    </location>
</feature>
<dbReference type="GO" id="GO:0004632">
    <property type="term" value="F:phosphopantothenate--cysteine ligase activity"/>
    <property type="evidence" value="ECO:0007669"/>
    <property type="project" value="UniProtKB-UniRule"/>
</dbReference>
<dbReference type="EMBL" id="SODD01000007">
    <property type="protein sequence ID" value="TDW24934.1"/>
    <property type="molecule type" value="Genomic_DNA"/>
</dbReference>
<reference evidence="7 8" key="1">
    <citation type="submission" date="2019-03" db="EMBL/GenBank/DDBJ databases">
        <title>Genomic Encyclopedia of Type Strains, Phase IV (KMG-IV): sequencing the most valuable type-strain genomes for metagenomic binning, comparative biology and taxonomic classification.</title>
        <authorList>
            <person name="Goeker M."/>
        </authorList>
    </citation>
    <scope>NUCLEOTIDE SEQUENCE [LARGE SCALE GENOMIC DNA]</scope>
    <source>
        <strain evidence="7 8">DSM 28867</strain>
    </source>
</reference>
<dbReference type="PANTHER" id="PTHR14359">
    <property type="entry name" value="HOMO-OLIGOMERIC FLAVIN CONTAINING CYS DECARBOXYLASE FAMILY"/>
    <property type="match status" value="1"/>
</dbReference>
<dbReference type="OrthoDB" id="9802554at2"/>
<evidence type="ECO:0000313" key="8">
    <source>
        <dbReference type="Proteomes" id="UP000294743"/>
    </source>
</evidence>
<keyword evidence="3" id="KW-0511">Multifunctional enzyme</keyword>
<dbReference type="InterPro" id="IPR036551">
    <property type="entry name" value="Flavin_trans-like"/>
</dbReference>
<feature type="binding site" evidence="3">
    <location>
        <position position="276"/>
    </location>
    <ligand>
        <name>CTP</name>
        <dbReference type="ChEBI" id="CHEBI:37563"/>
    </ligand>
</feature>
<comment type="function">
    <text evidence="3">Catalyzes two sequential steps in the biosynthesis of coenzyme A. In the first step cysteine is conjugated to 4'-phosphopantothenate to form 4-phosphopantothenoylcysteine. In the second step the latter compound is decarboxylated to form 4'-phosphopantotheine.</text>
</comment>
<accession>A0A4V3G905</accession>
<comment type="function">
    <text evidence="4">Catalyzes two steps in the biosynthesis of coenzyme A. In the first step cysteine is conjugated to 4'-phosphopantothenate to form 4-phosphopantothenoylcysteine, in the latter compound is decarboxylated to form 4'-phosphopantotheine.</text>
</comment>
<evidence type="ECO:0000259" key="5">
    <source>
        <dbReference type="Pfam" id="PF02441"/>
    </source>
</evidence>
<dbReference type="GO" id="GO:0010181">
    <property type="term" value="F:FMN binding"/>
    <property type="evidence" value="ECO:0007669"/>
    <property type="project" value="UniProtKB-UniRule"/>
</dbReference>
<dbReference type="SUPFAM" id="SSF102645">
    <property type="entry name" value="CoaB-like"/>
    <property type="match status" value="1"/>
</dbReference>
<evidence type="ECO:0000256" key="2">
    <source>
        <dbReference type="ARBA" id="ARBA00023239"/>
    </source>
</evidence>
<dbReference type="HAMAP" id="MF_02225">
    <property type="entry name" value="CoaBC"/>
    <property type="match status" value="1"/>
</dbReference>
<feature type="binding site" evidence="3">
    <location>
        <position position="286"/>
    </location>
    <ligand>
        <name>CTP</name>
        <dbReference type="ChEBI" id="CHEBI:37563"/>
    </ligand>
</feature>